<evidence type="ECO:0000256" key="2">
    <source>
        <dbReference type="ARBA" id="ARBA00022737"/>
    </source>
</evidence>
<dbReference type="AlphaFoldDB" id="A0A0K1RDX7"/>
<accession>A0A0K1RDX7</accession>
<dbReference type="PANTHER" id="PTHR11364">
    <property type="entry name" value="THIOSULFATE SULFERTANSFERASE"/>
    <property type="match status" value="1"/>
</dbReference>
<dbReference type="Pfam" id="PF00581">
    <property type="entry name" value="Rhodanese"/>
    <property type="match status" value="2"/>
</dbReference>
<organism evidence="4 5">
    <name type="scientific">Corynebacterium riegelii</name>
    <dbReference type="NCBI Taxonomy" id="156976"/>
    <lineage>
        <taxon>Bacteria</taxon>
        <taxon>Bacillati</taxon>
        <taxon>Actinomycetota</taxon>
        <taxon>Actinomycetes</taxon>
        <taxon>Mycobacteriales</taxon>
        <taxon>Corynebacteriaceae</taxon>
        <taxon>Corynebacterium</taxon>
    </lineage>
</organism>
<dbReference type="STRING" id="156976.AK829_11350"/>
<dbReference type="GO" id="GO:0004792">
    <property type="term" value="F:thiosulfate-cyanide sulfurtransferase activity"/>
    <property type="evidence" value="ECO:0007669"/>
    <property type="project" value="TreeGrafter"/>
</dbReference>
<evidence type="ECO:0000313" key="4">
    <source>
        <dbReference type="EMBL" id="AKV59619.1"/>
    </source>
</evidence>
<dbReference type="PANTHER" id="PTHR11364:SF27">
    <property type="entry name" value="SULFURTRANSFERASE"/>
    <property type="match status" value="1"/>
</dbReference>
<dbReference type="InterPro" id="IPR045078">
    <property type="entry name" value="TST/MPST-like"/>
</dbReference>
<dbReference type="SMART" id="SM00450">
    <property type="entry name" value="RHOD"/>
    <property type="match status" value="2"/>
</dbReference>
<feature type="domain" description="Rhodanese" evidence="3">
    <location>
        <begin position="33"/>
        <end position="134"/>
    </location>
</feature>
<dbReference type="Gene3D" id="3.40.250.10">
    <property type="entry name" value="Rhodanese-like domain"/>
    <property type="match status" value="2"/>
</dbReference>
<reference evidence="4 5" key="1">
    <citation type="submission" date="2015-08" db="EMBL/GenBank/DDBJ databases">
        <authorList>
            <person name="Babu N.S."/>
            <person name="Beckwith C.J."/>
            <person name="Beseler K.G."/>
            <person name="Brison A."/>
            <person name="Carone J.V."/>
            <person name="Caskin T.P."/>
            <person name="Diamond M."/>
            <person name="Durham M.E."/>
            <person name="Foxe J.M."/>
            <person name="Go M."/>
            <person name="Henderson B.A."/>
            <person name="Jones I.B."/>
            <person name="McGettigan J.A."/>
            <person name="Micheletti S.J."/>
            <person name="Nasrallah M.E."/>
            <person name="Ortiz D."/>
            <person name="Piller C.R."/>
            <person name="Privatt S.R."/>
            <person name="Schneider S.L."/>
            <person name="Sharp S."/>
            <person name="Smith T.C."/>
            <person name="Stanton J.D."/>
            <person name="Ullery H.E."/>
            <person name="Wilson R.J."/>
            <person name="Serrano M.G."/>
            <person name="Buck G."/>
            <person name="Lee V."/>
            <person name="Wang Y."/>
            <person name="Carvalho R."/>
            <person name="Voegtly L."/>
            <person name="Shi R."/>
            <person name="Duckworth R."/>
            <person name="Johnson A."/>
            <person name="Loviza R."/>
            <person name="Walstead R."/>
            <person name="Shah Z."/>
            <person name="Kiflezghi M."/>
            <person name="Wade K."/>
            <person name="Ball S.L."/>
            <person name="Bradley K.W."/>
            <person name="Asai D.J."/>
            <person name="Bowman C.A."/>
            <person name="Russell D.A."/>
            <person name="Pope W.H."/>
            <person name="Jacobs-Sera D."/>
            <person name="Hendrix R.W."/>
            <person name="Hatfull G.F."/>
        </authorList>
    </citation>
    <scope>NUCLEOTIDE SEQUENCE [LARGE SCALE GENOMIC DNA]</scope>
    <source>
        <strain evidence="4 5">PUDD_83A45</strain>
    </source>
</reference>
<keyword evidence="1 4" id="KW-0808">Transferase</keyword>
<protein>
    <submittedName>
        <fullName evidence="4">Sulfultransferase</fullName>
    </submittedName>
</protein>
<dbReference type="InterPro" id="IPR001763">
    <property type="entry name" value="Rhodanese-like_dom"/>
</dbReference>
<feature type="domain" description="Rhodanese" evidence="3">
    <location>
        <begin position="161"/>
        <end position="279"/>
    </location>
</feature>
<dbReference type="PROSITE" id="PS50206">
    <property type="entry name" value="RHODANESE_3"/>
    <property type="match status" value="2"/>
</dbReference>
<dbReference type="EMBL" id="CP012342">
    <property type="protein sequence ID" value="AKV59619.1"/>
    <property type="molecule type" value="Genomic_DNA"/>
</dbReference>
<dbReference type="Proteomes" id="UP000060016">
    <property type="component" value="Chromosome"/>
</dbReference>
<evidence type="ECO:0000256" key="1">
    <source>
        <dbReference type="ARBA" id="ARBA00022679"/>
    </source>
</evidence>
<dbReference type="RefSeq" id="WP_052205999.1">
    <property type="nucleotide sequence ID" value="NZ_CALUAC010000011.1"/>
</dbReference>
<gene>
    <name evidence="4" type="ORF">AK829_11350</name>
</gene>
<keyword evidence="5" id="KW-1185">Reference proteome</keyword>
<evidence type="ECO:0000313" key="5">
    <source>
        <dbReference type="Proteomes" id="UP000060016"/>
    </source>
</evidence>
<dbReference type="KEGG" id="crie:AK829_11350"/>
<sequence>MSVFVAAEELNDRIQSGKKQTVIAALWEQKEDRGWAKFQSEHVPSALFCDPASHLAGMPGRAEGRNPLPHIDVVRKAVKSWGIEAGRPTYVYDQGTGLFAARAWWVLRWAGIQDVHIVDGGFASWDGKQLPTVAGPGQVVVPREVQLTPGCMPTASMEEVRDFAGLLIDARSQRRFQGRREALDLRAGHIPNAVNLPVAELFHQEDDHVLVRSADEILQRAAEAGITESTDPAQAITYSGSGNHSALLLAALEHAGLPTLTHYIGGWSQWAANRENPVAADV</sequence>
<name>A0A0K1RDX7_9CORY</name>
<dbReference type="PATRIC" id="fig|156976.3.peg.2288"/>
<dbReference type="SUPFAM" id="SSF52821">
    <property type="entry name" value="Rhodanese/Cell cycle control phosphatase"/>
    <property type="match status" value="2"/>
</dbReference>
<dbReference type="CDD" id="cd01448">
    <property type="entry name" value="TST_Repeat_1"/>
    <property type="match status" value="1"/>
</dbReference>
<proteinExistence type="predicted"/>
<evidence type="ECO:0000259" key="3">
    <source>
        <dbReference type="PROSITE" id="PS50206"/>
    </source>
</evidence>
<dbReference type="InterPro" id="IPR036873">
    <property type="entry name" value="Rhodanese-like_dom_sf"/>
</dbReference>
<keyword evidence="2" id="KW-0677">Repeat</keyword>